<evidence type="ECO:0000259" key="2">
    <source>
        <dbReference type="SMART" id="SM00922"/>
    </source>
</evidence>
<organism evidence="3">
    <name type="scientific">marine metagenome</name>
    <dbReference type="NCBI Taxonomy" id="408172"/>
    <lineage>
        <taxon>unclassified sequences</taxon>
        <taxon>metagenomes</taxon>
        <taxon>ecological metagenomes</taxon>
    </lineage>
</organism>
<proteinExistence type="predicted"/>
<dbReference type="SFLD" id="SFLDG00179">
    <property type="entry name" value="mandelate_racemase"/>
    <property type="match status" value="1"/>
</dbReference>
<accession>A0A381V6Q0</accession>
<dbReference type="InterPro" id="IPR013342">
    <property type="entry name" value="Mandelate_racemase_C"/>
</dbReference>
<dbReference type="Gene3D" id="3.20.20.120">
    <property type="entry name" value="Enolase-like C-terminal domain"/>
    <property type="match status" value="1"/>
</dbReference>
<dbReference type="GO" id="GO:0016829">
    <property type="term" value="F:lyase activity"/>
    <property type="evidence" value="ECO:0007669"/>
    <property type="project" value="UniProtKB-KW"/>
</dbReference>
<dbReference type="SFLD" id="SFLDS00001">
    <property type="entry name" value="Enolase"/>
    <property type="match status" value="1"/>
</dbReference>
<keyword evidence="1" id="KW-0456">Lyase</keyword>
<reference evidence="3" key="1">
    <citation type="submission" date="2018-05" db="EMBL/GenBank/DDBJ databases">
        <authorList>
            <person name="Lanie J.A."/>
            <person name="Ng W.-L."/>
            <person name="Kazmierczak K.M."/>
            <person name="Andrzejewski T.M."/>
            <person name="Davidsen T.M."/>
            <person name="Wayne K.J."/>
            <person name="Tettelin H."/>
            <person name="Glass J.I."/>
            <person name="Rusch D."/>
            <person name="Podicherti R."/>
            <person name="Tsui H.-C.T."/>
            <person name="Winkler M.E."/>
        </authorList>
    </citation>
    <scope>NUCLEOTIDE SEQUENCE</scope>
</reference>
<evidence type="ECO:0000256" key="1">
    <source>
        <dbReference type="ARBA" id="ARBA00023239"/>
    </source>
</evidence>
<feature type="domain" description="Mandelate racemase/muconate lactonizing enzyme C-terminal" evidence="2">
    <location>
        <begin position="149"/>
        <end position="247"/>
    </location>
</feature>
<dbReference type="SUPFAM" id="SSF54826">
    <property type="entry name" value="Enolase N-terminal domain-like"/>
    <property type="match status" value="1"/>
</dbReference>
<dbReference type="CDD" id="cd03316">
    <property type="entry name" value="MR_like"/>
    <property type="match status" value="1"/>
</dbReference>
<dbReference type="InterPro" id="IPR036849">
    <property type="entry name" value="Enolase-like_C_sf"/>
</dbReference>
<dbReference type="Gene3D" id="3.30.390.10">
    <property type="entry name" value="Enolase-like, N-terminal domain"/>
    <property type="match status" value="1"/>
</dbReference>
<dbReference type="PANTHER" id="PTHR48080:SF2">
    <property type="entry name" value="D-GALACTONATE DEHYDRATASE"/>
    <property type="match status" value="1"/>
</dbReference>
<dbReference type="SMART" id="SM00922">
    <property type="entry name" value="MR_MLE"/>
    <property type="match status" value="1"/>
</dbReference>
<dbReference type="InterPro" id="IPR034593">
    <property type="entry name" value="DgoD-like"/>
</dbReference>
<dbReference type="SUPFAM" id="SSF51604">
    <property type="entry name" value="Enolase C-terminal domain-like"/>
    <property type="match status" value="1"/>
</dbReference>
<evidence type="ECO:0000313" key="3">
    <source>
        <dbReference type="EMBL" id="SVA35681.1"/>
    </source>
</evidence>
<dbReference type="InterPro" id="IPR029017">
    <property type="entry name" value="Enolase-like_N"/>
</dbReference>
<dbReference type="InterPro" id="IPR013341">
    <property type="entry name" value="Mandelate_racemase_N_dom"/>
</dbReference>
<dbReference type="InterPro" id="IPR029065">
    <property type="entry name" value="Enolase_C-like"/>
</dbReference>
<protein>
    <recommendedName>
        <fullName evidence="2">Mandelate racemase/muconate lactonizing enzyme C-terminal domain-containing protein</fullName>
    </recommendedName>
</protein>
<dbReference type="PANTHER" id="PTHR48080">
    <property type="entry name" value="D-GALACTONATE DEHYDRATASE-RELATED"/>
    <property type="match status" value="1"/>
</dbReference>
<sequence length="383" mass="42269">MNPEIDLRVGSLSKIETWITSPTQSDDGWTEIKSFLFLRLTTSDGVEGWGEAFTLPCREIAIEKIIRNLVNAVAKDKDITPHLFRDKAAKISDKHRGIDFSAATSAIEMALWDIGGKISKKPLANLLSENPKPSIPVYATNWSNKETGTEAIGKRAVKLIEQNFGGVKIYPLQNRSPEEGAKFVSYVRNLIGSETPLMLDLASPDNAKLAYELAPLVAPFNPYWYEEPVDGENTRTLADIRSKTGLRIVTGEKQCGLPHFEETLSANAADILNPDIAAVGGLLDMTQISEWSLKKNVKVSPHCWNSMSIAAAAMLHFCTSIKNAEKAEIFPEYLSHVMKFCDPGFKIDRGHAVIGEEPGLGVSMDTSLLKSLCSDYNEEKLRK</sequence>
<name>A0A381V6Q0_9ZZZZ</name>
<gene>
    <name evidence="3" type="ORF">METZ01_LOCUS88535</name>
</gene>
<dbReference type="Pfam" id="PF13378">
    <property type="entry name" value="MR_MLE_C"/>
    <property type="match status" value="1"/>
</dbReference>
<dbReference type="EMBL" id="UINC01007922">
    <property type="protein sequence ID" value="SVA35681.1"/>
    <property type="molecule type" value="Genomic_DNA"/>
</dbReference>
<dbReference type="AlphaFoldDB" id="A0A381V6Q0"/>
<dbReference type="Pfam" id="PF02746">
    <property type="entry name" value="MR_MLE_N"/>
    <property type="match status" value="1"/>
</dbReference>